<organism evidence="2 3">
    <name type="scientific">Tanacetum coccineum</name>
    <dbReference type="NCBI Taxonomy" id="301880"/>
    <lineage>
        <taxon>Eukaryota</taxon>
        <taxon>Viridiplantae</taxon>
        <taxon>Streptophyta</taxon>
        <taxon>Embryophyta</taxon>
        <taxon>Tracheophyta</taxon>
        <taxon>Spermatophyta</taxon>
        <taxon>Magnoliopsida</taxon>
        <taxon>eudicotyledons</taxon>
        <taxon>Gunneridae</taxon>
        <taxon>Pentapetalae</taxon>
        <taxon>asterids</taxon>
        <taxon>campanulids</taxon>
        <taxon>Asterales</taxon>
        <taxon>Asteraceae</taxon>
        <taxon>Asteroideae</taxon>
        <taxon>Anthemideae</taxon>
        <taxon>Anthemidinae</taxon>
        <taxon>Tanacetum</taxon>
    </lineage>
</organism>
<feature type="compositionally biased region" description="Low complexity" evidence="1">
    <location>
        <begin position="9"/>
        <end position="23"/>
    </location>
</feature>
<gene>
    <name evidence="2" type="ORF">Tco_0800509</name>
</gene>
<reference evidence="2" key="1">
    <citation type="journal article" date="2022" name="Int. J. Mol. Sci.">
        <title>Draft Genome of Tanacetum Coccineum: Genomic Comparison of Closely Related Tanacetum-Family Plants.</title>
        <authorList>
            <person name="Yamashiro T."/>
            <person name="Shiraishi A."/>
            <person name="Nakayama K."/>
            <person name="Satake H."/>
        </authorList>
    </citation>
    <scope>NUCLEOTIDE SEQUENCE</scope>
</reference>
<evidence type="ECO:0000313" key="2">
    <source>
        <dbReference type="EMBL" id="GJS93541.1"/>
    </source>
</evidence>
<evidence type="ECO:0000313" key="3">
    <source>
        <dbReference type="Proteomes" id="UP001151760"/>
    </source>
</evidence>
<feature type="region of interest" description="Disordered" evidence="1">
    <location>
        <begin position="9"/>
        <end position="28"/>
    </location>
</feature>
<name>A0ABQ4ZW12_9ASTR</name>
<accession>A0ABQ4ZW12</accession>
<comment type="caution">
    <text evidence="2">The sequence shown here is derived from an EMBL/GenBank/DDBJ whole genome shotgun (WGS) entry which is preliminary data.</text>
</comment>
<reference evidence="2" key="2">
    <citation type="submission" date="2022-01" db="EMBL/GenBank/DDBJ databases">
        <authorList>
            <person name="Yamashiro T."/>
            <person name="Shiraishi A."/>
            <person name="Satake H."/>
            <person name="Nakayama K."/>
        </authorList>
    </citation>
    <scope>NUCLEOTIDE SEQUENCE</scope>
</reference>
<protein>
    <submittedName>
        <fullName evidence="2">Uncharacterized protein</fullName>
    </submittedName>
</protein>
<sequence length="106" mass="11803">MYCSIVSAISSSSSSFEYSSSESRLNTGDLNSSRLRVLKCLLDDRNLRSVSVPDNRYAVSNGSGYAVLISWTEYAVLDRELDTPYPVEVDTPYSTVDQNSVFKKNN</sequence>
<proteinExistence type="predicted"/>
<dbReference type="EMBL" id="BQNB010011664">
    <property type="protein sequence ID" value="GJS93541.1"/>
    <property type="molecule type" value="Genomic_DNA"/>
</dbReference>
<evidence type="ECO:0000256" key="1">
    <source>
        <dbReference type="SAM" id="MobiDB-lite"/>
    </source>
</evidence>
<dbReference type="Proteomes" id="UP001151760">
    <property type="component" value="Unassembled WGS sequence"/>
</dbReference>
<keyword evidence="3" id="KW-1185">Reference proteome</keyword>